<proteinExistence type="predicted"/>
<reference evidence="2" key="1">
    <citation type="submission" date="2019-07" db="EMBL/GenBank/DDBJ databases">
        <title>Complete Genome Sequences of Vibrion rotiferianus strain AM7.</title>
        <authorList>
            <person name="Miyazaki K."/>
            <person name="Wiseschart A."/>
            <person name="Pootanakit K."/>
            <person name="Ishimori K."/>
            <person name="Kitahara K."/>
        </authorList>
    </citation>
    <scope>NUCLEOTIDE SEQUENCE [LARGE SCALE GENOMIC DNA]</scope>
    <source>
        <strain evidence="2">AM7</strain>
    </source>
</reference>
<sequence>MKETNKTHWYSMDFNCTSSLNAKLIKLVTCFFVFSALFAVHNVRADAGAPSGLGVQPTQYNGNPTCADFYGIPDLEEFKIEPVADGTYSDGKLNVTISVQEGAKTFSWDQGTSPVIIQGIFVKGGPTGNLYEYFSDGLLASSDSGLHSPVRRGDNLYGLSHISFCYTPGKPEIKITKTCTFNDIVGGDSLVYNYSLKVENTGQLPLYDIKATDTTAVENDLDNGEHMYGIETLAVGAYQEFSGSFRVAQNGITNYAEVTAALAGGGDVAVSDNADWECPNQNIPGALTLQKECNVIVVNRFANTGIHEYGLEVNYNGSVCNTSNITINDVVVIDNKDSDPIFVGTLTPGQCADFQGDYEPVPGEGDGLPLAGGDVPPFADTVDAVGETVFGATVEAMTAYAECTLCPTCPEPVQCPE</sequence>
<name>A0A510IAF0_9VIBR</name>
<protein>
    <recommendedName>
        <fullName evidence="3">DUF11 domain-containing protein</fullName>
    </recommendedName>
</protein>
<accession>A0A510IAF0</accession>
<dbReference type="EMBL" id="AP019799">
    <property type="protein sequence ID" value="BBL90733.1"/>
    <property type="molecule type" value="Genomic_DNA"/>
</dbReference>
<dbReference type="AlphaFoldDB" id="A0A510IAF0"/>
<gene>
    <name evidence="1" type="ORF">VroAM7_33860</name>
</gene>
<evidence type="ECO:0008006" key="3">
    <source>
        <dbReference type="Google" id="ProtNLM"/>
    </source>
</evidence>
<dbReference type="Proteomes" id="UP000315115">
    <property type="component" value="Chromosome 2"/>
</dbReference>
<evidence type="ECO:0000313" key="1">
    <source>
        <dbReference type="EMBL" id="BBL90733.1"/>
    </source>
</evidence>
<organism evidence="1 2">
    <name type="scientific">Vibrio rotiferianus</name>
    <dbReference type="NCBI Taxonomy" id="190895"/>
    <lineage>
        <taxon>Bacteria</taxon>
        <taxon>Pseudomonadati</taxon>
        <taxon>Pseudomonadota</taxon>
        <taxon>Gammaproteobacteria</taxon>
        <taxon>Vibrionales</taxon>
        <taxon>Vibrionaceae</taxon>
        <taxon>Vibrio</taxon>
    </lineage>
</organism>
<evidence type="ECO:0000313" key="2">
    <source>
        <dbReference type="Proteomes" id="UP000315115"/>
    </source>
</evidence>
<dbReference type="RefSeq" id="WP_138955441.1">
    <property type="nucleotide sequence ID" value="NZ_AP019799.1"/>
</dbReference>